<evidence type="ECO:0000256" key="19">
    <source>
        <dbReference type="ARBA" id="ARBA00066822"/>
    </source>
</evidence>
<keyword evidence="8" id="KW-0560">Oxidoreductase</keyword>
<evidence type="ECO:0000256" key="9">
    <source>
        <dbReference type="ARBA" id="ARBA00023027"/>
    </source>
</evidence>
<keyword evidence="10" id="KW-0443">Lipid metabolism</keyword>
<evidence type="ECO:0000256" key="2">
    <source>
        <dbReference type="ARBA" id="ARBA00005194"/>
    </source>
</evidence>
<dbReference type="PANTHER" id="PTHR42760">
    <property type="entry name" value="SHORT-CHAIN DEHYDROGENASES/REDUCTASES FAMILY MEMBER"/>
    <property type="match status" value="1"/>
</dbReference>
<protein>
    <recommendedName>
        <fullName evidence="20">(3R)-3-hydroxyacyl-CoA dehydrogenase</fullName>
        <ecNumber evidence="19">1.1.1.239</ecNumber>
        <ecNumber evidence="4">1.1.1.n12</ecNumber>
    </recommendedName>
    <alternativeName>
        <fullName evidence="22">17-beta-hydroxysteroid dehydrogenase 8</fullName>
    </alternativeName>
    <alternativeName>
        <fullName evidence="21">3-ketoacyl-[acyl-carrier-protein] reductase alpha subunit</fullName>
    </alternativeName>
    <alternativeName>
        <fullName evidence="24">3-oxoacyl-[acyl-carrier-protein] reductase</fullName>
    </alternativeName>
    <alternativeName>
        <fullName evidence="25">Estradiol 17-beta-dehydrogenase 8</fullName>
    </alternativeName>
    <alternativeName>
        <fullName evidence="23">Testosterone 17-beta-dehydrogenase 8</fullName>
    </alternativeName>
</protein>
<dbReference type="FunCoup" id="A0A2J7PQF3">
    <property type="interactions" value="625"/>
</dbReference>
<keyword evidence="12" id="KW-0275">Fatty acid biosynthesis</keyword>
<comment type="catalytic activity">
    <reaction evidence="14">
        <text>17beta-estradiol + NAD(+) = estrone + NADH + H(+)</text>
        <dbReference type="Rhea" id="RHEA:24612"/>
        <dbReference type="ChEBI" id="CHEBI:15378"/>
        <dbReference type="ChEBI" id="CHEBI:16469"/>
        <dbReference type="ChEBI" id="CHEBI:17263"/>
        <dbReference type="ChEBI" id="CHEBI:57540"/>
        <dbReference type="ChEBI" id="CHEBI:57945"/>
        <dbReference type="EC" id="1.1.1.62"/>
    </reaction>
    <physiologicalReaction direction="left-to-right" evidence="14">
        <dbReference type="Rhea" id="RHEA:24613"/>
    </physiologicalReaction>
    <physiologicalReaction direction="right-to-left" evidence="14">
        <dbReference type="Rhea" id="RHEA:24614"/>
    </physiologicalReaction>
</comment>
<organism evidence="26 27">
    <name type="scientific">Cryptotermes secundus</name>
    <dbReference type="NCBI Taxonomy" id="105785"/>
    <lineage>
        <taxon>Eukaryota</taxon>
        <taxon>Metazoa</taxon>
        <taxon>Ecdysozoa</taxon>
        <taxon>Arthropoda</taxon>
        <taxon>Hexapoda</taxon>
        <taxon>Insecta</taxon>
        <taxon>Pterygota</taxon>
        <taxon>Neoptera</taxon>
        <taxon>Polyneoptera</taxon>
        <taxon>Dictyoptera</taxon>
        <taxon>Blattodea</taxon>
        <taxon>Blattoidea</taxon>
        <taxon>Termitoidae</taxon>
        <taxon>Kalotermitidae</taxon>
        <taxon>Cryptotermitinae</taxon>
        <taxon>Cryptotermes</taxon>
    </lineage>
</organism>
<dbReference type="PROSITE" id="PS00061">
    <property type="entry name" value="ADH_SHORT"/>
    <property type="match status" value="1"/>
</dbReference>
<dbReference type="EMBL" id="NEVH01022638">
    <property type="protein sequence ID" value="PNF18567.1"/>
    <property type="molecule type" value="Genomic_DNA"/>
</dbReference>
<evidence type="ECO:0000256" key="15">
    <source>
        <dbReference type="ARBA" id="ARBA00050232"/>
    </source>
</evidence>
<evidence type="ECO:0000256" key="23">
    <source>
        <dbReference type="ARBA" id="ARBA00081936"/>
    </source>
</evidence>
<comment type="caution">
    <text evidence="26">The sequence shown here is derived from an EMBL/GenBank/DDBJ whole genome shotgun (WGS) entry which is preliminary data.</text>
</comment>
<comment type="pathway">
    <text evidence="13">Steroid biosynthesis; estrogen biosynthesis.</text>
</comment>
<dbReference type="STRING" id="105785.A0A2J7PQF3"/>
<dbReference type="GO" id="GO:0047035">
    <property type="term" value="F:testosterone dehydrogenase (NAD+) activity"/>
    <property type="evidence" value="ECO:0007669"/>
    <property type="project" value="UniProtKB-EC"/>
</dbReference>
<evidence type="ECO:0000256" key="10">
    <source>
        <dbReference type="ARBA" id="ARBA00023098"/>
    </source>
</evidence>
<evidence type="ECO:0000256" key="16">
    <source>
        <dbReference type="ARBA" id="ARBA00050435"/>
    </source>
</evidence>
<comment type="pathway">
    <text evidence="2">Lipid metabolism; fatty acid biosynthesis.</text>
</comment>
<evidence type="ECO:0000256" key="1">
    <source>
        <dbReference type="ARBA" id="ARBA00004305"/>
    </source>
</evidence>
<dbReference type="Gene3D" id="3.40.50.720">
    <property type="entry name" value="NAD(P)-binding Rossmann-like Domain"/>
    <property type="match status" value="1"/>
</dbReference>
<dbReference type="InterPro" id="IPR020904">
    <property type="entry name" value="Sc_DH/Rdtase_CS"/>
</dbReference>
<dbReference type="FunFam" id="3.40.50.720:FF:000231">
    <property type="entry name" value="Estradiol 17-beta-dehydrogenase 8"/>
    <property type="match status" value="1"/>
</dbReference>
<evidence type="ECO:0000256" key="25">
    <source>
        <dbReference type="ARBA" id="ARBA00083258"/>
    </source>
</evidence>
<dbReference type="PANTHER" id="PTHR42760:SF83">
    <property type="entry name" value="(3R)-3-HYDROXYACYL-COA DEHYDROGENASE"/>
    <property type="match status" value="1"/>
</dbReference>
<comment type="similarity">
    <text evidence="3">Belongs to the short-chain dehydrogenases/reductases (SDR) family.</text>
</comment>
<keyword evidence="9" id="KW-0520">NAD</keyword>
<dbReference type="InterPro" id="IPR002347">
    <property type="entry name" value="SDR_fam"/>
</dbReference>
<dbReference type="Pfam" id="PF13561">
    <property type="entry name" value="adh_short_C2"/>
    <property type="match status" value="1"/>
</dbReference>
<dbReference type="GO" id="GO:0005759">
    <property type="term" value="C:mitochondrial matrix"/>
    <property type="evidence" value="ECO:0007669"/>
    <property type="project" value="UniProtKB-SubCell"/>
</dbReference>
<gene>
    <name evidence="26" type="primary">HSD17B8</name>
    <name evidence="26" type="ORF">B7P43_G08477</name>
</gene>
<dbReference type="AlphaFoldDB" id="A0A2J7PQF3"/>
<comment type="catalytic activity">
    <reaction evidence="17">
        <text>a (3R)-3-hydroxyacyl-CoA + NAD(+) = a 3-oxoacyl-CoA + NADH + H(+)</text>
        <dbReference type="Rhea" id="RHEA:32711"/>
        <dbReference type="ChEBI" id="CHEBI:15378"/>
        <dbReference type="ChEBI" id="CHEBI:57319"/>
        <dbReference type="ChEBI" id="CHEBI:57540"/>
        <dbReference type="ChEBI" id="CHEBI:57945"/>
        <dbReference type="ChEBI" id="CHEBI:90726"/>
        <dbReference type="EC" id="1.1.1.n12"/>
    </reaction>
    <physiologicalReaction direction="left-to-right" evidence="17">
        <dbReference type="Rhea" id="RHEA:32712"/>
    </physiologicalReaction>
</comment>
<dbReference type="Proteomes" id="UP000235965">
    <property type="component" value="Unassembled WGS sequence"/>
</dbReference>
<dbReference type="GO" id="GO:0004303">
    <property type="term" value="F:estradiol 17-beta-dehydrogenase [NAD(P)+] activity"/>
    <property type="evidence" value="ECO:0007669"/>
    <property type="project" value="UniProtKB-EC"/>
</dbReference>
<keyword evidence="27" id="KW-1185">Reference proteome</keyword>
<dbReference type="EC" id="1.1.1.n12" evidence="4"/>
<accession>A0A2J7PQF3</accession>
<evidence type="ECO:0000256" key="7">
    <source>
        <dbReference type="ARBA" id="ARBA00022832"/>
    </source>
</evidence>
<reference evidence="26 27" key="1">
    <citation type="submission" date="2017-12" db="EMBL/GenBank/DDBJ databases">
        <title>Hemimetabolous genomes reveal molecular basis of termite eusociality.</title>
        <authorList>
            <person name="Harrison M.C."/>
            <person name="Jongepier E."/>
            <person name="Robertson H.M."/>
            <person name="Arning N."/>
            <person name="Bitard-Feildel T."/>
            <person name="Chao H."/>
            <person name="Childers C.P."/>
            <person name="Dinh H."/>
            <person name="Doddapaneni H."/>
            <person name="Dugan S."/>
            <person name="Gowin J."/>
            <person name="Greiner C."/>
            <person name="Han Y."/>
            <person name="Hu H."/>
            <person name="Hughes D.S.T."/>
            <person name="Huylmans A.-K."/>
            <person name="Kemena C."/>
            <person name="Kremer L.P.M."/>
            <person name="Lee S.L."/>
            <person name="Lopez-Ezquerra A."/>
            <person name="Mallet L."/>
            <person name="Monroy-Kuhn J.M."/>
            <person name="Moser A."/>
            <person name="Murali S.C."/>
            <person name="Muzny D.M."/>
            <person name="Otani S."/>
            <person name="Piulachs M.-D."/>
            <person name="Poelchau M."/>
            <person name="Qu J."/>
            <person name="Schaub F."/>
            <person name="Wada-Katsumata A."/>
            <person name="Worley K.C."/>
            <person name="Xie Q."/>
            <person name="Ylla G."/>
            <person name="Poulsen M."/>
            <person name="Gibbs R.A."/>
            <person name="Schal C."/>
            <person name="Richards S."/>
            <person name="Belles X."/>
            <person name="Korb J."/>
            <person name="Bornberg-Bauer E."/>
        </authorList>
    </citation>
    <scope>NUCLEOTIDE SEQUENCE [LARGE SCALE GENOMIC DNA]</scope>
    <source>
        <tissue evidence="26">Whole body</tissue>
    </source>
</reference>
<proteinExistence type="inferred from homology"/>
<evidence type="ECO:0000256" key="8">
    <source>
        <dbReference type="ARBA" id="ARBA00023002"/>
    </source>
</evidence>
<evidence type="ECO:0000256" key="20">
    <source>
        <dbReference type="ARBA" id="ARBA00070911"/>
    </source>
</evidence>
<evidence type="ECO:0000256" key="24">
    <source>
        <dbReference type="ARBA" id="ARBA00083097"/>
    </source>
</evidence>
<keyword evidence="5" id="KW-0444">Lipid biosynthesis</keyword>
<comment type="catalytic activity">
    <reaction evidence="15">
        <text>testosterone + NAD(+) = androst-4-ene-3,17-dione + NADH + H(+)</text>
        <dbReference type="Rhea" id="RHEA:14929"/>
        <dbReference type="ChEBI" id="CHEBI:15378"/>
        <dbReference type="ChEBI" id="CHEBI:16422"/>
        <dbReference type="ChEBI" id="CHEBI:17347"/>
        <dbReference type="ChEBI" id="CHEBI:57540"/>
        <dbReference type="ChEBI" id="CHEBI:57945"/>
        <dbReference type="EC" id="1.1.1.239"/>
    </reaction>
    <physiologicalReaction direction="left-to-right" evidence="15">
        <dbReference type="Rhea" id="RHEA:14930"/>
    </physiologicalReaction>
</comment>
<evidence type="ECO:0000256" key="22">
    <source>
        <dbReference type="ARBA" id="ARBA00081419"/>
    </source>
</evidence>
<dbReference type="OrthoDB" id="1888931at2759"/>
<dbReference type="EC" id="1.1.1.239" evidence="19"/>
<dbReference type="InParanoid" id="A0A2J7PQF3"/>
<keyword evidence="11" id="KW-0496">Mitochondrion</keyword>
<evidence type="ECO:0000256" key="17">
    <source>
        <dbReference type="ARBA" id="ARBA00052680"/>
    </source>
</evidence>
<evidence type="ECO:0000256" key="13">
    <source>
        <dbReference type="ARBA" id="ARBA00037929"/>
    </source>
</evidence>
<evidence type="ECO:0000256" key="11">
    <source>
        <dbReference type="ARBA" id="ARBA00023128"/>
    </source>
</evidence>
<name>A0A2J7PQF3_9NEOP</name>
<evidence type="ECO:0000256" key="18">
    <source>
        <dbReference type="ARBA" id="ARBA00065174"/>
    </source>
</evidence>
<keyword evidence="6" id="KW-0597">Phosphoprotein</keyword>
<evidence type="ECO:0000256" key="3">
    <source>
        <dbReference type="ARBA" id="ARBA00006484"/>
    </source>
</evidence>
<evidence type="ECO:0000256" key="6">
    <source>
        <dbReference type="ARBA" id="ARBA00022553"/>
    </source>
</evidence>
<comment type="catalytic activity">
    <reaction evidence="16">
        <text>17beta-hydroxy-5alpha-androstan-3-one + NAD(+) = 5alpha-androstan-3,17-dione + NADH + H(+)</text>
        <dbReference type="Rhea" id="RHEA:41992"/>
        <dbReference type="ChEBI" id="CHEBI:15378"/>
        <dbReference type="ChEBI" id="CHEBI:15994"/>
        <dbReference type="ChEBI" id="CHEBI:16330"/>
        <dbReference type="ChEBI" id="CHEBI:57540"/>
        <dbReference type="ChEBI" id="CHEBI:57945"/>
    </reaction>
    <physiologicalReaction direction="left-to-right" evidence="16">
        <dbReference type="Rhea" id="RHEA:41993"/>
    </physiologicalReaction>
</comment>
<evidence type="ECO:0000313" key="26">
    <source>
        <dbReference type="EMBL" id="PNF18567.1"/>
    </source>
</evidence>
<evidence type="ECO:0000256" key="5">
    <source>
        <dbReference type="ARBA" id="ARBA00022516"/>
    </source>
</evidence>
<evidence type="ECO:0000256" key="4">
    <source>
        <dbReference type="ARBA" id="ARBA00012456"/>
    </source>
</evidence>
<dbReference type="GO" id="GO:0008210">
    <property type="term" value="P:estrogen metabolic process"/>
    <property type="evidence" value="ECO:0007669"/>
    <property type="project" value="UniProtKB-ARBA"/>
</dbReference>
<dbReference type="PRINTS" id="PR00080">
    <property type="entry name" value="SDRFAMILY"/>
</dbReference>
<dbReference type="GO" id="GO:0006633">
    <property type="term" value="P:fatty acid biosynthetic process"/>
    <property type="evidence" value="ECO:0007669"/>
    <property type="project" value="UniProtKB-KW"/>
</dbReference>
<evidence type="ECO:0000313" key="27">
    <source>
        <dbReference type="Proteomes" id="UP000235965"/>
    </source>
</evidence>
<dbReference type="PRINTS" id="PR00081">
    <property type="entry name" value="GDHRDH"/>
</dbReference>
<dbReference type="GO" id="GO:0048038">
    <property type="term" value="F:quinone binding"/>
    <property type="evidence" value="ECO:0007669"/>
    <property type="project" value="TreeGrafter"/>
</dbReference>
<dbReference type="InterPro" id="IPR036291">
    <property type="entry name" value="NAD(P)-bd_dom_sf"/>
</dbReference>
<comment type="subcellular location">
    <subcellularLocation>
        <location evidence="1">Mitochondrion matrix</location>
    </subcellularLocation>
</comment>
<evidence type="ECO:0000256" key="21">
    <source>
        <dbReference type="ARBA" id="ARBA00077835"/>
    </source>
</evidence>
<comment type="subunit">
    <text evidence="18">Heterotetramer with CBR4; contains two molecules of HSD17B8 and CBR4.</text>
</comment>
<evidence type="ECO:0000256" key="14">
    <source>
        <dbReference type="ARBA" id="ARBA00049069"/>
    </source>
</evidence>
<evidence type="ECO:0000256" key="12">
    <source>
        <dbReference type="ARBA" id="ARBA00023160"/>
    </source>
</evidence>
<dbReference type="SUPFAM" id="SSF51735">
    <property type="entry name" value="NAD(P)-binding Rossmann-fold domains"/>
    <property type="match status" value="1"/>
</dbReference>
<keyword evidence="7" id="KW-0276">Fatty acid metabolism</keyword>
<sequence>MGGGIVAGKIAFVTGAGSGIGRAVCQVLAREGAKVIAADQNGIAAQETQGLLSNVWINDHISVTVDVSMAESVNMAISDVIKHYSRPPSVVVNSAGITRDNFLLKMDEKWFQKVIDVNLKGTFLVVQTAVKAMIDAKISEGSIINIASIVGKTGNIGQCNYSASKAGVEAFTKTAAKEFGQFGIRCNAVVPGFIRSPMTDAVPEKVLQKIIPFIAVRRMGKPEEVAEVIAFLASDRSSYINGASIEVTGG</sequence>